<dbReference type="AlphaFoldDB" id="A0A177KMW6"/>
<reference evidence="1 2" key="1">
    <citation type="submission" date="2016-01" db="EMBL/GenBank/DDBJ databases">
        <title>Investigation of taxonomic status of Bacillus aminovorans.</title>
        <authorList>
            <person name="Verma A."/>
            <person name="Pal Y."/>
            <person name="Krishnamurthi S."/>
        </authorList>
    </citation>
    <scope>NUCLEOTIDE SEQUENCE [LARGE SCALE GENOMIC DNA]</scope>
    <source>
        <strain evidence="1 2">DSM 4337</strain>
    </source>
</reference>
<sequence length="63" mass="7208">MEELLKLVLDKVGKTPEEFEREVEELKDETDAAKTLQRIEQQQAETSAMLLDFMEYMATGGTV</sequence>
<evidence type="ECO:0000313" key="2">
    <source>
        <dbReference type="Proteomes" id="UP000077271"/>
    </source>
</evidence>
<dbReference type="RefSeq" id="WP_063975411.1">
    <property type="nucleotide sequence ID" value="NZ_LQWZ01000035.1"/>
</dbReference>
<comment type="caution">
    <text evidence="1">The sequence shown here is derived from an EMBL/GenBank/DDBJ whole genome shotgun (WGS) entry which is preliminary data.</text>
</comment>
<evidence type="ECO:0000313" key="1">
    <source>
        <dbReference type="EMBL" id="OAH53911.1"/>
    </source>
</evidence>
<name>A0A177KMW6_9BACI</name>
<dbReference type="OrthoDB" id="2973460at2"/>
<gene>
    <name evidence="1" type="ORF">AWH48_11625</name>
</gene>
<accession>A0A177KMW6</accession>
<dbReference type="Proteomes" id="UP000077271">
    <property type="component" value="Unassembled WGS sequence"/>
</dbReference>
<protein>
    <submittedName>
        <fullName evidence="1">Uncharacterized protein</fullName>
    </submittedName>
</protein>
<proteinExistence type="predicted"/>
<dbReference type="EMBL" id="LQWZ01000035">
    <property type="protein sequence ID" value="OAH53911.1"/>
    <property type="molecule type" value="Genomic_DNA"/>
</dbReference>
<organism evidence="1 2">
    <name type="scientific">Domibacillus aminovorans</name>
    <dbReference type="NCBI Taxonomy" id="29332"/>
    <lineage>
        <taxon>Bacteria</taxon>
        <taxon>Bacillati</taxon>
        <taxon>Bacillota</taxon>
        <taxon>Bacilli</taxon>
        <taxon>Bacillales</taxon>
        <taxon>Bacillaceae</taxon>
        <taxon>Domibacillus</taxon>
    </lineage>
</organism>